<dbReference type="GeneID" id="25366020"/>
<dbReference type="Proteomes" id="UP000030641">
    <property type="component" value="Unassembled WGS sequence"/>
</dbReference>
<proteinExistence type="predicted"/>
<dbReference type="RefSeq" id="XP_013345927.1">
    <property type="nucleotide sequence ID" value="XM_013490473.1"/>
</dbReference>
<evidence type="ECO:0000313" key="1">
    <source>
        <dbReference type="EMBL" id="KEQ97596.1"/>
    </source>
</evidence>
<organism evidence="1 2">
    <name type="scientific">Aureobasidium subglaciale (strain EXF-2481)</name>
    <name type="common">Aureobasidium pullulans var. subglaciale</name>
    <dbReference type="NCBI Taxonomy" id="1043005"/>
    <lineage>
        <taxon>Eukaryota</taxon>
        <taxon>Fungi</taxon>
        <taxon>Dikarya</taxon>
        <taxon>Ascomycota</taxon>
        <taxon>Pezizomycotina</taxon>
        <taxon>Dothideomycetes</taxon>
        <taxon>Dothideomycetidae</taxon>
        <taxon>Dothideales</taxon>
        <taxon>Saccotheciaceae</taxon>
        <taxon>Aureobasidium</taxon>
    </lineage>
</organism>
<accession>A0A074ZG65</accession>
<name>A0A074ZG65_AURSE</name>
<dbReference type="STRING" id="1043005.A0A074ZG65"/>
<sequence>MLLTRNCSCGDGHVKGVRINCTVSHKLYDRPIFEDVVLCDCYVALLLKDGESSQIARRIGTPLLANLESQHNRIPNHPMNWSYAYYLHIPCELETEEDIKKWGSPSIHYWDRYAGDAVVIRGDKEPLSAKYLEALSAWCIQEMQPKFGVAMEEFDLTPRDDRRDVVALLTKENFEKYMKSFVREGKTADYDWRRKLENEQYLRWCKEEEDKEKQNKEQKEEIAKH</sequence>
<reference evidence="1 2" key="1">
    <citation type="journal article" date="2014" name="BMC Genomics">
        <title>Genome sequencing of four Aureobasidium pullulans varieties: biotechnological potential, stress tolerance, and description of new species.</title>
        <authorList>
            <person name="Gostin Ar C."/>
            <person name="Ohm R.A."/>
            <person name="Kogej T."/>
            <person name="Sonjak S."/>
            <person name="Turk M."/>
            <person name="Zajc J."/>
            <person name="Zalar P."/>
            <person name="Grube M."/>
            <person name="Sun H."/>
            <person name="Han J."/>
            <person name="Sharma A."/>
            <person name="Chiniquy J."/>
            <person name="Ngan C.Y."/>
            <person name="Lipzen A."/>
            <person name="Barry K."/>
            <person name="Grigoriev I.V."/>
            <person name="Gunde-Cimerman N."/>
        </authorList>
    </citation>
    <scope>NUCLEOTIDE SEQUENCE [LARGE SCALE GENOMIC DNA]</scope>
    <source>
        <strain evidence="1 2">EXF-2481</strain>
    </source>
</reference>
<dbReference type="InParanoid" id="A0A074ZG65"/>
<keyword evidence="2" id="KW-1185">Reference proteome</keyword>
<protein>
    <submittedName>
        <fullName evidence="1">Uncharacterized protein</fullName>
    </submittedName>
</protein>
<dbReference type="HOGENOM" id="CLU_1277400_0_0_1"/>
<dbReference type="AlphaFoldDB" id="A0A074ZG65"/>
<dbReference type="OrthoDB" id="437457at2759"/>
<evidence type="ECO:0000313" key="2">
    <source>
        <dbReference type="Proteomes" id="UP000030641"/>
    </source>
</evidence>
<gene>
    <name evidence="1" type="ORF">AUEXF2481DRAFT_38105</name>
</gene>
<dbReference type="EMBL" id="KL584754">
    <property type="protein sequence ID" value="KEQ97596.1"/>
    <property type="molecule type" value="Genomic_DNA"/>
</dbReference>